<dbReference type="Pfam" id="PF13378">
    <property type="entry name" value="MR_MLE_C"/>
    <property type="match status" value="1"/>
</dbReference>
<protein>
    <submittedName>
        <fullName evidence="5">Mandelate racemase</fullName>
    </submittedName>
</protein>
<organism evidence="5 6">
    <name type="scientific">Plasticicumulans lactativorans</name>
    <dbReference type="NCBI Taxonomy" id="1133106"/>
    <lineage>
        <taxon>Bacteria</taxon>
        <taxon>Pseudomonadati</taxon>
        <taxon>Pseudomonadota</taxon>
        <taxon>Gammaproteobacteria</taxon>
        <taxon>Candidatus Competibacteraceae</taxon>
        <taxon>Plasticicumulans</taxon>
    </lineage>
</organism>
<evidence type="ECO:0000313" key="6">
    <source>
        <dbReference type="Proteomes" id="UP000295765"/>
    </source>
</evidence>
<dbReference type="GO" id="GO:0000287">
    <property type="term" value="F:magnesium ion binding"/>
    <property type="evidence" value="ECO:0007669"/>
    <property type="project" value="TreeGrafter"/>
</dbReference>
<comment type="caution">
    <text evidence="5">The sequence shown here is derived from an EMBL/GenBank/DDBJ whole genome shotgun (WGS) entry which is preliminary data.</text>
</comment>
<dbReference type="GO" id="GO:0009063">
    <property type="term" value="P:amino acid catabolic process"/>
    <property type="evidence" value="ECO:0007669"/>
    <property type="project" value="InterPro"/>
</dbReference>
<dbReference type="InterPro" id="IPR013341">
    <property type="entry name" value="Mandelate_racemase_N_dom"/>
</dbReference>
<dbReference type="OrthoDB" id="9782675at2"/>
<dbReference type="GO" id="GO:0016052">
    <property type="term" value="P:carbohydrate catabolic process"/>
    <property type="evidence" value="ECO:0007669"/>
    <property type="project" value="TreeGrafter"/>
</dbReference>
<evidence type="ECO:0000313" key="5">
    <source>
        <dbReference type="EMBL" id="TCO83735.1"/>
    </source>
</evidence>
<dbReference type="InterPro" id="IPR018110">
    <property type="entry name" value="Mandel_Rmase/mucon_lact_enz_CS"/>
</dbReference>
<evidence type="ECO:0000256" key="2">
    <source>
        <dbReference type="ARBA" id="ARBA00022723"/>
    </source>
</evidence>
<gene>
    <name evidence="5" type="ORF">EV699_101119</name>
</gene>
<dbReference type="SUPFAM" id="SSF51604">
    <property type="entry name" value="Enolase C-terminal domain-like"/>
    <property type="match status" value="1"/>
</dbReference>
<comment type="cofactor">
    <cofactor evidence="1">
        <name>Mg(2+)</name>
        <dbReference type="ChEBI" id="CHEBI:18420"/>
    </cofactor>
</comment>
<feature type="domain" description="Mandelate racemase/muconate lactonizing enzyme C-terminal" evidence="4">
    <location>
        <begin position="149"/>
        <end position="246"/>
    </location>
</feature>
<dbReference type="InterPro" id="IPR029065">
    <property type="entry name" value="Enolase_C-like"/>
</dbReference>
<dbReference type="InterPro" id="IPR029017">
    <property type="entry name" value="Enolase-like_N"/>
</dbReference>
<dbReference type="InterPro" id="IPR036849">
    <property type="entry name" value="Enolase-like_C_sf"/>
</dbReference>
<dbReference type="RefSeq" id="WP_132538005.1">
    <property type="nucleotide sequence ID" value="NZ_SLWY01000001.1"/>
</dbReference>
<dbReference type="EMBL" id="SLWY01000001">
    <property type="protein sequence ID" value="TCO83735.1"/>
    <property type="molecule type" value="Genomic_DNA"/>
</dbReference>
<keyword evidence="2" id="KW-0479">Metal-binding</keyword>
<dbReference type="AlphaFoldDB" id="A0A4V2SDJ3"/>
<keyword evidence="6" id="KW-1185">Reference proteome</keyword>
<evidence type="ECO:0000256" key="1">
    <source>
        <dbReference type="ARBA" id="ARBA00001946"/>
    </source>
</evidence>
<sequence>MLGERITISEVQVRGVELPLGRPLRLAGGELTSTPLVLVDLETDQGVGGCGYAFCYQSVAVKPLVVLLRGLSALLVGEELAPLAIEARLRREVTLLGAQGLVGIALALLDTACWDAHAKAQGLPLVRLLGGTPQPVRAYNGCGLGLVGAGAAATEAEALLEGGFRALKLRLGYPTLAEDLAVLRAVRGAVGDGVELMVDYNQCLSIAEAFTRVRALDDAGLAWIEEPTRADDFTSHARIAAAARTPIQLGENCWGPSELSRALVAGASDYVMPDPMRIGGVTGWLRAAALAEAGGVPMSSCLSPELSAHLLGVTATAHWLEYADFAAPILCEAPRLIDGHVVPSEAPGHGMRWDTRQVERHRIA</sequence>
<dbReference type="SMART" id="SM00922">
    <property type="entry name" value="MR_MLE"/>
    <property type="match status" value="1"/>
</dbReference>
<dbReference type="GO" id="GO:0016836">
    <property type="term" value="F:hydro-lyase activity"/>
    <property type="evidence" value="ECO:0007669"/>
    <property type="project" value="TreeGrafter"/>
</dbReference>
<keyword evidence="3" id="KW-0460">Magnesium</keyword>
<dbReference type="Gene3D" id="3.30.390.10">
    <property type="entry name" value="Enolase-like, N-terminal domain"/>
    <property type="match status" value="1"/>
</dbReference>
<dbReference type="Pfam" id="PF02746">
    <property type="entry name" value="MR_MLE_N"/>
    <property type="match status" value="1"/>
</dbReference>
<name>A0A4V2SDJ3_9GAMM</name>
<accession>A0A4V2SDJ3</accession>
<reference evidence="5 6" key="1">
    <citation type="submission" date="2019-03" db="EMBL/GenBank/DDBJ databases">
        <title>Genomic Encyclopedia of Type Strains, Phase IV (KMG-IV): sequencing the most valuable type-strain genomes for metagenomic binning, comparative biology and taxonomic classification.</title>
        <authorList>
            <person name="Goeker M."/>
        </authorList>
    </citation>
    <scope>NUCLEOTIDE SEQUENCE [LARGE SCALE GENOMIC DNA]</scope>
    <source>
        <strain evidence="5 6">DSM 25287</strain>
    </source>
</reference>
<dbReference type="Proteomes" id="UP000295765">
    <property type="component" value="Unassembled WGS sequence"/>
</dbReference>
<evidence type="ECO:0000259" key="4">
    <source>
        <dbReference type="SMART" id="SM00922"/>
    </source>
</evidence>
<dbReference type="InterPro" id="IPR013342">
    <property type="entry name" value="Mandelate_racemase_C"/>
</dbReference>
<dbReference type="SUPFAM" id="SSF54826">
    <property type="entry name" value="Enolase N-terminal domain-like"/>
    <property type="match status" value="1"/>
</dbReference>
<dbReference type="PANTHER" id="PTHR13794">
    <property type="entry name" value="ENOLASE SUPERFAMILY, MANDELATE RACEMASE"/>
    <property type="match status" value="1"/>
</dbReference>
<proteinExistence type="predicted"/>
<dbReference type="Gene3D" id="3.20.20.120">
    <property type="entry name" value="Enolase-like C-terminal domain"/>
    <property type="match status" value="1"/>
</dbReference>
<dbReference type="SFLD" id="SFLDS00001">
    <property type="entry name" value="Enolase"/>
    <property type="match status" value="1"/>
</dbReference>
<dbReference type="PROSITE" id="PS00909">
    <property type="entry name" value="MR_MLE_2"/>
    <property type="match status" value="1"/>
</dbReference>
<dbReference type="InterPro" id="IPR046945">
    <property type="entry name" value="RHMD-like"/>
</dbReference>
<dbReference type="PANTHER" id="PTHR13794:SF58">
    <property type="entry name" value="MITOCHONDRIAL ENOLASE SUPERFAMILY MEMBER 1"/>
    <property type="match status" value="1"/>
</dbReference>
<evidence type="ECO:0000256" key="3">
    <source>
        <dbReference type="ARBA" id="ARBA00022842"/>
    </source>
</evidence>